<evidence type="ECO:0000256" key="12">
    <source>
        <dbReference type="SAM" id="Phobius"/>
    </source>
</evidence>
<dbReference type="InterPro" id="IPR011004">
    <property type="entry name" value="Trimer_LpxA-like_sf"/>
</dbReference>
<protein>
    <recommendedName>
        <fullName evidence="4 11">Serine acetyltransferase</fullName>
        <ecNumber evidence="3 11">2.3.1.30</ecNumber>
    </recommendedName>
</protein>
<gene>
    <name evidence="13" type="ORF">F4560_002966</name>
</gene>
<sequence length="186" mass="20337">MLEEVRVAREKDPALRGVSGLEVLFYPGIWAIWSYRLAHRLHRRRIPLLPRAISQVVRMLTGIEIHPGAVIGRRCFIDHGMGVVIGETAVVGDDVMLYHGTTLGSKGWWTDGDRLDKRHPTIGDRVVVGTGASILGPVVVGHDSVVGAHALVLQDIPAHSVVRAAKSDISAQIGKLTDEQIMEYCI</sequence>
<organism evidence="13 14">
    <name type="scientific">Saccharothrix ecbatanensis</name>
    <dbReference type="NCBI Taxonomy" id="1105145"/>
    <lineage>
        <taxon>Bacteria</taxon>
        <taxon>Bacillati</taxon>
        <taxon>Actinomycetota</taxon>
        <taxon>Actinomycetes</taxon>
        <taxon>Pseudonocardiales</taxon>
        <taxon>Pseudonocardiaceae</taxon>
        <taxon>Saccharothrix</taxon>
    </lineage>
</organism>
<dbReference type="EMBL" id="JACHMO010000001">
    <property type="protein sequence ID" value="MBB5803198.1"/>
    <property type="molecule type" value="Genomic_DNA"/>
</dbReference>
<keyword evidence="12" id="KW-1133">Transmembrane helix</keyword>
<keyword evidence="9 11" id="KW-0012">Acyltransferase</keyword>
<dbReference type="RefSeq" id="WP_184920401.1">
    <property type="nucleotide sequence ID" value="NZ_JACHMO010000001.1"/>
</dbReference>
<comment type="pathway">
    <text evidence="1">Amino-acid biosynthesis; L-cysteine biosynthesis; L-cysteine from L-serine: step 1/2.</text>
</comment>
<accession>A0A7W9HJQ4</accession>
<keyword evidence="7" id="KW-0677">Repeat</keyword>
<dbReference type="GO" id="GO:0009001">
    <property type="term" value="F:serine O-acetyltransferase activity"/>
    <property type="evidence" value="ECO:0007669"/>
    <property type="project" value="UniProtKB-EC"/>
</dbReference>
<evidence type="ECO:0000313" key="14">
    <source>
        <dbReference type="Proteomes" id="UP000552097"/>
    </source>
</evidence>
<comment type="similarity">
    <text evidence="2 11">Belongs to the transferase hexapeptide repeat family.</text>
</comment>
<proteinExistence type="inferred from homology"/>
<feature type="transmembrane region" description="Helical" evidence="12">
    <location>
        <begin position="20"/>
        <end position="38"/>
    </location>
</feature>
<keyword evidence="12" id="KW-0812">Transmembrane</keyword>
<evidence type="ECO:0000313" key="13">
    <source>
        <dbReference type="EMBL" id="MBB5803198.1"/>
    </source>
</evidence>
<dbReference type="EC" id="2.3.1.30" evidence="3 11"/>
<evidence type="ECO:0000256" key="6">
    <source>
        <dbReference type="ARBA" id="ARBA00022679"/>
    </source>
</evidence>
<keyword evidence="12" id="KW-0472">Membrane</keyword>
<name>A0A7W9HJQ4_9PSEU</name>
<evidence type="ECO:0000256" key="7">
    <source>
        <dbReference type="ARBA" id="ARBA00022737"/>
    </source>
</evidence>
<dbReference type="NCBIfam" id="NF041874">
    <property type="entry name" value="EPS_EpsC"/>
    <property type="match status" value="1"/>
</dbReference>
<keyword evidence="14" id="KW-1185">Reference proteome</keyword>
<evidence type="ECO:0000256" key="4">
    <source>
        <dbReference type="ARBA" id="ARBA00018522"/>
    </source>
</evidence>
<dbReference type="PIRSF" id="PIRSF000441">
    <property type="entry name" value="CysE"/>
    <property type="match status" value="1"/>
</dbReference>
<dbReference type="InterPro" id="IPR042122">
    <property type="entry name" value="Ser_AcTrfase_N_sf"/>
</dbReference>
<dbReference type="FunFam" id="2.160.10.10:FF:000007">
    <property type="entry name" value="Serine acetyltransferase"/>
    <property type="match status" value="1"/>
</dbReference>
<dbReference type="InterPro" id="IPR018357">
    <property type="entry name" value="Hexapep_transf_CS"/>
</dbReference>
<evidence type="ECO:0000256" key="3">
    <source>
        <dbReference type="ARBA" id="ARBA00013266"/>
    </source>
</evidence>
<comment type="catalytic activity">
    <reaction evidence="10 11">
        <text>L-serine + acetyl-CoA = O-acetyl-L-serine + CoA</text>
        <dbReference type="Rhea" id="RHEA:24560"/>
        <dbReference type="ChEBI" id="CHEBI:33384"/>
        <dbReference type="ChEBI" id="CHEBI:57287"/>
        <dbReference type="ChEBI" id="CHEBI:57288"/>
        <dbReference type="ChEBI" id="CHEBI:58340"/>
        <dbReference type="EC" id="2.3.1.30"/>
    </reaction>
</comment>
<dbReference type="Gene3D" id="1.10.3130.10">
    <property type="entry name" value="serine acetyltransferase, domain 1"/>
    <property type="match status" value="1"/>
</dbReference>
<dbReference type="SUPFAM" id="SSF51161">
    <property type="entry name" value="Trimeric LpxA-like enzymes"/>
    <property type="match status" value="1"/>
</dbReference>
<dbReference type="PANTHER" id="PTHR42811">
    <property type="entry name" value="SERINE ACETYLTRANSFERASE"/>
    <property type="match status" value="1"/>
</dbReference>
<dbReference type="Proteomes" id="UP000552097">
    <property type="component" value="Unassembled WGS sequence"/>
</dbReference>
<dbReference type="CDD" id="cd03354">
    <property type="entry name" value="LbH_SAT"/>
    <property type="match status" value="1"/>
</dbReference>
<dbReference type="PROSITE" id="PS00101">
    <property type="entry name" value="HEXAPEP_TRANSFERASES"/>
    <property type="match status" value="1"/>
</dbReference>
<keyword evidence="5" id="KW-0028">Amino-acid biosynthesis</keyword>
<evidence type="ECO:0000256" key="1">
    <source>
        <dbReference type="ARBA" id="ARBA00004876"/>
    </source>
</evidence>
<evidence type="ECO:0000256" key="5">
    <source>
        <dbReference type="ARBA" id="ARBA00022605"/>
    </source>
</evidence>
<evidence type="ECO:0000256" key="10">
    <source>
        <dbReference type="ARBA" id="ARBA00049486"/>
    </source>
</evidence>
<reference evidence="13 14" key="1">
    <citation type="submission" date="2020-08" db="EMBL/GenBank/DDBJ databases">
        <title>Sequencing the genomes of 1000 actinobacteria strains.</title>
        <authorList>
            <person name="Klenk H.-P."/>
        </authorList>
    </citation>
    <scope>NUCLEOTIDE SEQUENCE [LARGE SCALE GENOMIC DNA]</scope>
    <source>
        <strain evidence="13 14">DSM 45486</strain>
    </source>
</reference>
<dbReference type="InterPro" id="IPR005881">
    <property type="entry name" value="Ser_O-AcTrfase"/>
</dbReference>
<evidence type="ECO:0000256" key="9">
    <source>
        <dbReference type="ARBA" id="ARBA00023315"/>
    </source>
</evidence>
<evidence type="ECO:0000256" key="2">
    <source>
        <dbReference type="ARBA" id="ARBA00007274"/>
    </source>
</evidence>
<dbReference type="InterPro" id="IPR053376">
    <property type="entry name" value="Serine_acetyltransferase"/>
</dbReference>
<keyword evidence="6 11" id="KW-0808">Transferase</keyword>
<dbReference type="GO" id="GO:0005737">
    <property type="term" value="C:cytoplasm"/>
    <property type="evidence" value="ECO:0007669"/>
    <property type="project" value="InterPro"/>
</dbReference>
<dbReference type="Gene3D" id="2.160.10.10">
    <property type="entry name" value="Hexapeptide repeat proteins"/>
    <property type="match status" value="1"/>
</dbReference>
<evidence type="ECO:0000256" key="8">
    <source>
        <dbReference type="ARBA" id="ARBA00023192"/>
    </source>
</evidence>
<dbReference type="InterPro" id="IPR045304">
    <property type="entry name" value="LbH_SAT"/>
</dbReference>
<keyword evidence="8" id="KW-0198">Cysteine biosynthesis</keyword>
<dbReference type="InterPro" id="IPR001451">
    <property type="entry name" value="Hexapep"/>
</dbReference>
<evidence type="ECO:0000256" key="11">
    <source>
        <dbReference type="PIRNR" id="PIRNR000441"/>
    </source>
</evidence>
<dbReference type="AlphaFoldDB" id="A0A7W9HJQ4"/>
<dbReference type="GO" id="GO:0006535">
    <property type="term" value="P:cysteine biosynthetic process from serine"/>
    <property type="evidence" value="ECO:0007669"/>
    <property type="project" value="InterPro"/>
</dbReference>
<comment type="caution">
    <text evidence="13">The sequence shown here is derived from an EMBL/GenBank/DDBJ whole genome shotgun (WGS) entry which is preliminary data.</text>
</comment>
<dbReference type="Pfam" id="PF00132">
    <property type="entry name" value="Hexapep"/>
    <property type="match status" value="1"/>
</dbReference>